<evidence type="ECO:0000256" key="1">
    <source>
        <dbReference type="SAM" id="Phobius"/>
    </source>
</evidence>
<proteinExistence type="predicted"/>
<dbReference type="InterPro" id="IPR021497">
    <property type="entry name" value="GTA_holin_3TM"/>
</dbReference>
<evidence type="ECO:0000313" key="2">
    <source>
        <dbReference type="EMBL" id="QQG36008.1"/>
    </source>
</evidence>
<accession>A0A7T5R1V8</accession>
<keyword evidence="1" id="KW-0472">Membrane</keyword>
<feature type="transmembrane region" description="Helical" evidence="1">
    <location>
        <begin position="101"/>
        <end position="121"/>
    </location>
</feature>
<keyword evidence="2" id="KW-0808">Transferase</keyword>
<dbReference type="Proteomes" id="UP000595362">
    <property type="component" value="Chromosome"/>
</dbReference>
<organism evidence="2 3">
    <name type="scientific">Micavibrio aeruginosavorus</name>
    <dbReference type="NCBI Taxonomy" id="349221"/>
    <lineage>
        <taxon>Bacteria</taxon>
        <taxon>Pseudomonadati</taxon>
        <taxon>Bdellovibrionota</taxon>
        <taxon>Bdellovibrionia</taxon>
        <taxon>Bdellovibrionales</taxon>
        <taxon>Pseudobdellovibrionaceae</taxon>
        <taxon>Micavibrio</taxon>
    </lineage>
</organism>
<gene>
    <name evidence="2" type="ORF">HYS17_10985</name>
</gene>
<evidence type="ECO:0000313" key="3">
    <source>
        <dbReference type="Proteomes" id="UP000595362"/>
    </source>
</evidence>
<reference evidence="2 3" key="1">
    <citation type="submission" date="2020-07" db="EMBL/GenBank/DDBJ databases">
        <title>Huge and variable diversity of episymbiotic CPR bacteria and DPANN archaea in groundwater ecosystems.</title>
        <authorList>
            <person name="He C.Y."/>
            <person name="Keren R."/>
            <person name="Whittaker M."/>
            <person name="Farag I.F."/>
            <person name="Doudna J."/>
            <person name="Cate J.H.D."/>
            <person name="Banfield J.F."/>
        </authorList>
    </citation>
    <scope>NUCLEOTIDE SEQUENCE [LARGE SCALE GENOMIC DNA]</scope>
    <source>
        <strain evidence="2">NC_groundwater_70_Ag_B-0.1um_54_66</strain>
    </source>
</reference>
<dbReference type="EMBL" id="CP066681">
    <property type="protein sequence ID" value="QQG36008.1"/>
    <property type="molecule type" value="Genomic_DNA"/>
</dbReference>
<protein>
    <submittedName>
        <fullName evidence="2">Ribokinase</fullName>
    </submittedName>
</protein>
<dbReference type="AlphaFoldDB" id="A0A7T5R1V8"/>
<feature type="transmembrane region" description="Helical" evidence="1">
    <location>
        <begin position="133"/>
        <end position="153"/>
    </location>
</feature>
<sequence>MTSPLLIQLGLPLLAEIVGGALKKIDHPAAQGAASSLGTLGEILAAGRITPEQIAEANRHAEKLAEMKLGEKQAAYQQINESLRAEVASPDAYVRRMRPTFGYLMAFTWAAQMFAVAYVIVFRTAESSLVIEAMESLGMIWGIGLSVLGVYVYQRSEEKKCGVSQNADWKDVKSQAVLPPRKPLSSLKMND</sequence>
<keyword evidence="1" id="KW-0812">Transmembrane</keyword>
<dbReference type="Pfam" id="PF11351">
    <property type="entry name" value="GTA_holin_3TM"/>
    <property type="match status" value="1"/>
</dbReference>
<name>A0A7T5R1V8_9BACT</name>
<dbReference type="GO" id="GO:0016301">
    <property type="term" value="F:kinase activity"/>
    <property type="evidence" value="ECO:0007669"/>
    <property type="project" value="UniProtKB-KW"/>
</dbReference>
<keyword evidence="2" id="KW-0418">Kinase</keyword>
<keyword evidence="1" id="KW-1133">Transmembrane helix</keyword>